<dbReference type="Proteomes" id="UP000469125">
    <property type="component" value="Unassembled WGS sequence"/>
</dbReference>
<reference evidence="1 2" key="1">
    <citation type="submission" date="2019-11" db="EMBL/GenBank/DDBJ databases">
        <authorList>
            <person name="Li X."/>
        </authorList>
    </citation>
    <scope>NUCLEOTIDE SEQUENCE [LARGE SCALE GENOMIC DNA]</scope>
    <source>
        <strain evidence="1 2">L9</strain>
    </source>
</reference>
<protein>
    <submittedName>
        <fullName evidence="1">DUF4260 family protein</fullName>
    </submittedName>
</protein>
<accession>A0A6N8FNG2</accession>
<dbReference type="InterPro" id="IPR025356">
    <property type="entry name" value="DUF4260"/>
</dbReference>
<gene>
    <name evidence="1" type="ORF">GMD78_10985</name>
</gene>
<comment type="caution">
    <text evidence="1">The sequence shown here is derived from an EMBL/GenBank/DDBJ whole genome shotgun (WGS) entry which is preliminary data.</text>
</comment>
<organism evidence="1 2">
    <name type="scientific">Ornithinibacillus caprae</name>
    <dbReference type="NCBI Taxonomy" id="2678566"/>
    <lineage>
        <taxon>Bacteria</taxon>
        <taxon>Bacillati</taxon>
        <taxon>Bacillota</taxon>
        <taxon>Bacilli</taxon>
        <taxon>Bacillales</taxon>
        <taxon>Bacillaceae</taxon>
        <taxon>Ornithinibacillus</taxon>
    </lineage>
</organism>
<dbReference type="EMBL" id="WOCA01000007">
    <property type="protein sequence ID" value="MUK88918.1"/>
    <property type="molecule type" value="Genomic_DNA"/>
</dbReference>
<name>A0A6N8FNG2_9BACI</name>
<dbReference type="RefSeq" id="WP_155668935.1">
    <property type="nucleotide sequence ID" value="NZ_WOCA01000007.1"/>
</dbReference>
<evidence type="ECO:0000313" key="1">
    <source>
        <dbReference type="EMBL" id="MUK88918.1"/>
    </source>
</evidence>
<dbReference type="AlphaFoldDB" id="A0A6N8FNG2"/>
<proteinExistence type="predicted"/>
<dbReference type="Pfam" id="PF14079">
    <property type="entry name" value="DUF4260"/>
    <property type="match status" value="1"/>
</dbReference>
<keyword evidence="2" id="KW-1185">Reference proteome</keyword>
<sequence length="115" mass="12989">MNKLLLHAEGFAVLALSVYAYGLNQFSWLLFFILILAPDISMLGYLVNNKIGALLYNLFHTYTVAIIVIFFGLLLSNPSTIAVGIIWTAHIGMDRMFGFGLKYQSEFKETHLNRV</sequence>
<evidence type="ECO:0000313" key="2">
    <source>
        <dbReference type="Proteomes" id="UP000469125"/>
    </source>
</evidence>